<dbReference type="PROSITE" id="PS51257">
    <property type="entry name" value="PROKAR_LIPOPROTEIN"/>
    <property type="match status" value="1"/>
</dbReference>
<feature type="chain" id="PRO_5046808905" description="DUF1906 domain-containing protein" evidence="1">
    <location>
        <begin position="21"/>
        <end position="313"/>
    </location>
</feature>
<keyword evidence="1" id="KW-0732">Signal</keyword>
<evidence type="ECO:0000313" key="2">
    <source>
        <dbReference type="EMBL" id="GAA3809790.1"/>
    </source>
</evidence>
<dbReference type="EMBL" id="BAABAH010000003">
    <property type="protein sequence ID" value="GAA3809790.1"/>
    <property type="molecule type" value="Genomic_DNA"/>
</dbReference>
<name>A0ABP7I4G5_9ACTN</name>
<reference evidence="3" key="1">
    <citation type="journal article" date="2019" name="Int. J. Syst. Evol. Microbiol.">
        <title>The Global Catalogue of Microorganisms (GCM) 10K type strain sequencing project: providing services to taxonomists for standard genome sequencing and annotation.</title>
        <authorList>
            <consortium name="The Broad Institute Genomics Platform"/>
            <consortium name="The Broad Institute Genome Sequencing Center for Infectious Disease"/>
            <person name="Wu L."/>
            <person name="Ma J."/>
        </authorList>
    </citation>
    <scope>NUCLEOTIDE SEQUENCE [LARGE SCALE GENOMIC DNA]</scope>
    <source>
        <strain evidence="3">JCM 16953</strain>
    </source>
</reference>
<accession>A0ABP7I4G5</accession>
<dbReference type="SUPFAM" id="SSF51445">
    <property type="entry name" value="(Trans)glycosidases"/>
    <property type="match status" value="1"/>
</dbReference>
<dbReference type="RefSeq" id="WP_344773060.1">
    <property type="nucleotide sequence ID" value="NZ_BAABAH010000003.1"/>
</dbReference>
<proteinExistence type="predicted"/>
<protein>
    <recommendedName>
        <fullName evidence="4">DUF1906 domain-containing protein</fullName>
    </recommendedName>
</protein>
<dbReference type="Gene3D" id="3.20.20.80">
    <property type="entry name" value="Glycosidases"/>
    <property type="match status" value="1"/>
</dbReference>
<feature type="signal peptide" evidence="1">
    <location>
        <begin position="1"/>
        <end position="20"/>
    </location>
</feature>
<dbReference type="Proteomes" id="UP001501821">
    <property type="component" value="Unassembled WGS sequence"/>
</dbReference>
<evidence type="ECO:0000313" key="3">
    <source>
        <dbReference type="Proteomes" id="UP001501821"/>
    </source>
</evidence>
<keyword evidence="3" id="KW-1185">Reference proteome</keyword>
<evidence type="ECO:0008006" key="4">
    <source>
        <dbReference type="Google" id="ProtNLM"/>
    </source>
</evidence>
<gene>
    <name evidence="2" type="ORF">GCM10022242_10600</name>
</gene>
<sequence length="313" mass="33408">MRPRVAAAAVLLLFAGCSGGNEPSAAPSSVATSVTPEPAPDYTPDTNLADDMAELAHLAEQLAHDLDVVTPRSGEVVGADLSWPQCPAGLGIPQRRSSGQPLPLESSEYVVIGLTNGPAFYPNPCLADQVAWATDHKMLVSAYSVISYPDADILQRFGDKGPYDGSTRLGRLQNVGYQQAGFNVTSMREVGLVTPIVWLDVEPVSDWEWSTDLRANAAVVEGANRGYRDAGYQTGVYSTPLLWSDIVGGLSFGIPEWRAAGQTSRAEALNRCGDDWSIQGGRALMGQWVEAARDMNVTCPGVAASLGNWFHQT</sequence>
<dbReference type="InterPro" id="IPR017853">
    <property type="entry name" value="GH"/>
</dbReference>
<evidence type="ECO:0000256" key="1">
    <source>
        <dbReference type="SAM" id="SignalP"/>
    </source>
</evidence>
<organism evidence="2 3">
    <name type="scientific">Nocardioides panacisoli</name>
    <dbReference type="NCBI Taxonomy" id="627624"/>
    <lineage>
        <taxon>Bacteria</taxon>
        <taxon>Bacillati</taxon>
        <taxon>Actinomycetota</taxon>
        <taxon>Actinomycetes</taxon>
        <taxon>Propionibacteriales</taxon>
        <taxon>Nocardioidaceae</taxon>
        <taxon>Nocardioides</taxon>
    </lineage>
</organism>
<comment type="caution">
    <text evidence="2">The sequence shown here is derived from an EMBL/GenBank/DDBJ whole genome shotgun (WGS) entry which is preliminary data.</text>
</comment>